<dbReference type="InterPro" id="IPR012341">
    <property type="entry name" value="6hp_glycosidase-like_sf"/>
</dbReference>
<evidence type="ECO:0000259" key="4">
    <source>
        <dbReference type="PROSITE" id="PS50022"/>
    </source>
</evidence>
<dbReference type="InterPro" id="IPR008928">
    <property type="entry name" value="6-hairpin_glycosidase_sf"/>
</dbReference>
<comment type="catalytic activity">
    <reaction evidence="1">
        <text>Hydrolysis of terminal non-reducing alpha-L-rhamnose residues in alpha-L-rhamnosides.</text>
        <dbReference type="EC" id="3.2.1.40"/>
    </reaction>
</comment>
<dbReference type="PANTHER" id="PTHR33307">
    <property type="entry name" value="ALPHA-RHAMNOSIDASE (EUROFUNG)"/>
    <property type="match status" value="1"/>
</dbReference>
<evidence type="ECO:0000313" key="5">
    <source>
        <dbReference type="EMBL" id="PQJ72658.1"/>
    </source>
</evidence>
<dbReference type="Pfam" id="PF00754">
    <property type="entry name" value="F5_F8_type_C"/>
    <property type="match status" value="1"/>
</dbReference>
<dbReference type="InterPro" id="IPR008979">
    <property type="entry name" value="Galactose-bd-like_sf"/>
</dbReference>
<dbReference type="InterPro" id="IPR013737">
    <property type="entry name" value="Bac_rhamnosid_N"/>
</dbReference>
<dbReference type="EC" id="3.2.1.40" evidence="2"/>
<dbReference type="RefSeq" id="WP_105048317.1">
    <property type="nucleotide sequence ID" value="NZ_CP150661.1"/>
</dbReference>
<evidence type="ECO:0000256" key="1">
    <source>
        <dbReference type="ARBA" id="ARBA00001445"/>
    </source>
</evidence>
<dbReference type="Gene3D" id="1.50.10.10">
    <property type="match status" value="1"/>
</dbReference>
<dbReference type="Pfam" id="PF05592">
    <property type="entry name" value="Bac_rhamnosid"/>
    <property type="match status" value="1"/>
</dbReference>
<dbReference type="InterPro" id="IPR035396">
    <property type="entry name" value="Bac_rhamnosid6H"/>
</dbReference>
<dbReference type="SUPFAM" id="SSF49785">
    <property type="entry name" value="Galactose-binding domain-like"/>
    <property type="match status" value="1"/>
</dbReference>
<dbReference type="Gene3D" id="2.60.120.260">
    <property type="entry name" value="Galactose-binding domain-like"/>
    <property type="match status" value="3"/>
</dbReference>
<evidence type="ECO:0000256" key="2">
    <source>
        <dbReference type="ARBA" id="ARBA00012652"/>
    </source>
</evidence>
<dbReference type="SUPFAM" id="SSF48208">
    <property type="entry name" value="Six-hairpin glycosidases"/>
    <property type="match status" value="1"/>
</dbReference>
<comment type="caution">
    <text evidence="5">The sequence shown here is derived from an EMBL/GenBank/DDBJ whole genome shotgun (WGS) entry which is preliminary data.</text>
</comment>
<keyword evidence="6" id="KW-1185">Reference proteome</keyword>
<dbReference type="InterPro" id="IPR035398">
    <property type="entry name" value="Bac_rhamnosid_C"/>
</dbReference>
<dbReference type="GO" id="GO:0030596">
    <property type="term" value="F:alpha-L-rhamnosidase activity"/>
    <property type="evidence" value="ECO:0007669"/>
    <property type="project" value="UniProtKB-EC"/>
</dbReference>
<dbReference type="Gene3D" id="2.60.40.10">
    <property type="entry name" value="Immunoglobulins"/>
    <property type="match status" value="1"/>
</dbReference>
<dbReference type="PANTHER" id="PTHR33307:SF6">
    <property type="entry name" value="ALPHA-RHAMNOSIDASE (EUROFUNG)-RELATED"/>
    <property type="match status" value="1"/>
</dbReference>
<dbReference type="Pfam" id="PF25788">
    <property type="entry name" value="Ig_Rha78A_N"/>
    <property type="match status" value="1"/>
</dbReference>
<feature type="domain" description="F5/8 type C" evidence="4">
    <location>
        <begin position="920"/>
        <end position="1063"/>
    </location>
</feature>
<dbReference type="InterPro" id="IPR008902">
    <property type="entry name" value="Rhamnosid_concanavalin"/>
</dbReference>
<evidence type="ECO:0000256" key="3">
    <source>
        <dbReference type="ARBA" id="ARBA00022801"/>
    </source>
</evidence>
<dbReference type="AlphaFoldDB" id="A0A2P6CCR3"/>
<keyword evidence="3" id="KW-0378">Hydrolase</keyword>
<protein>
    <recommendedName>
        <fullName evidence="2">alpha-L-rhamnosidase</fullName>
        <ecNumber evidence="2">3.2.1.40</ecNumber>
    </recommendedName>
</protein>
<dbReference type="Pfam" id="PF08531">
    <property type="entry name" value="Bac_rhamnosid_N"/>
    <property type="match status" value="1"/>
</dbReference>
<dbReference type="EMBL" id="MSCK01000001">
    <property type="protein sequence ID" value="PQJ72658.1"/>
    <property type="molecule type" value="Genomic_DNA"/>
</dbReference>
<name>A0A2P6CCR3_9FLAO</name>
<dbReference type="Proteomes" id="UP000247345">
    <property type="component" value="Unassembled WGS sequence"/>
</dbReference>
<gene>
    <name evidence="5" type="ORF">BTO14_05030</name>
</gene>
<dbReference type="InterPro" id="IPR013783">
    <property type="entry name" value="Ig-like_fold"/>
</dbReference>
<organism evidence="5 6">
    <name type="scientific">Polaribacter butkevichii</name>
    <dbReference type="NCBI Taxonomy" id="218490"/>
    <lineage>
        <taxon>Bacteria</taxon>
        <taxon>Pseudomonadati</taxon>
        <taxon>Bacteroidota</taxon>
        <taxon>Flavobacteriia</taxon>
        <taxon>Flavobacteriales</taxon>
        <taxon>Flavobacteriaceae</taxon>
    </lineage>
</organism>
<dbReference type="InterPro" id="IPR000421">
    <property type="entry name" value="FA58C"/>
</dbReference>
<dbReference type="PROSITE" id="PS50022">
    <property type="entry name" value="FA58C_3"/>
    <property type="match status" value="1"/>
</dbReference>
<dbReference type="GO" id="GO:0005975">
    <property type="term" value="P:carbohydrate metabolic process"/>
    <property type="evidence" value="ECO:0007669"/>
    <property type="project" value="InterPro"/>
</dbReference>
<dbReference type="Gene3D" id="2.60.420.10">
    <property type="entry name" value="Maltose phosphorylase, domain 3"/>
    <property type="match status" value="1"/>
</dbReference>
<dbReference type="Pfam" id="PF17390">
    <property type="entry name" value="Bac_rhamnosid_C"/>
    <property type="match status" value="1"/>
</dbReference>
<proteinExistence type="predicted"/>
<dbReference type="InterPro" id="IPR016007">
    <property type="entry name" value="Alpha_rhamnosid"/>
</dbReference>
<dbReference type="OrthoDB" id="9766741at2"/>
<accession>A0A2P6CCR3</accession>
<evidence type="ECO:0000313" key="6">
    <source>
        <dbReference type="Proteomes" id="UP000247345"/>
    </source>
</evidence>
<reference evidence="5 6" key="1">
    <citation type="submission" date="2016-12" db="EMBL/GenBank/DDBJ databases">
        <title>Trade-off between light-utilization and light-protection in marine flavobacteria.</title>
        <authorList>
            <person name="Kumagai Y."/>
            <person name="Yoshizawa S."/>
            <person name="Kogure K."/>
            <person name="Iwasaki W."/>
        </authorList>
    </citation>
    <scope>NUCLEOTIDE SEQUENCE [LARGE SCALE GENOMIC DNA]</scope>
    <source>
        <strain evidence="5 6">KCTC 12100</strain>
    </source>
</reference>
<sequence length="1065" mass="121396">MLFINIKHISNYRFTIKYYKLLVVGVLTLFFTSYNSFATVNTTDLKCEYRTDPLGIDNVKPRLSWKNIDKNKTRGQKQSAYQILVASSLNNLNSNKGDYWDSGKIESDVSVNTIYQGQQLQSGQQCFWKVRVWDASGKVSAWSDNAKFTIGLLNAKDWKGEWIQKEDQSKLDHNWYRKNFILEDAPTSAMVYVASLGYHELYVNGKKITDNILNPASSYLKKRVPYIAYDISDQLLKGDNVIAVWHAAGWTRWTRIHEHKNVPYAFKLQANIKTKSKSIDLLSDTTWKCAKSYSEYIGQWEIQDFGGELIDARRIVKGWNEASFDDALWGNAVISKGKMPHTISAQMVEPQVKYKEHKPIKISKNDDGTYRVDMGTNYSGLFEINLKNGAVGDTVTIEISDIKEVRCNKSQRSKYVFDKSGSGTFTNRFNYAGGRWFTLSGLNYKPNINDIKGYTITSNRKRISAFESSNKLINEIYEMNIRTLLANTLDGIMMDCPHRERRGWGEVTVAAMYGDALPNFESGAYMDQYMQYMRDAQFSDGRTRGIVNEADRPFLMWQANNPLTIWETYRTFGDIKILKDNYKSMEKWMTWLLNHSDFQNGGSLITGEEGKRAFPGLGDWATPHGNDFRSMNSPDAVHFNNSLYAYMLAIAKQVAEELGEKEDVAKYADRLKVQRKATHANTYDSNTGNYRTGRQVDQIFALFSGVTPASEKQKVYDNLVDKMLYGFPYYDVGSSGQSLYTRYFIEEGERMDLIYELLIDKRHPSYGYFIAQGETTWPELWSSTGASRIHTCYTGIGGYFIKGFGGIRIDPENYGFQKFLIKPALVGKLTYANTMHESMYGKIISNWTKTEGKATLHIEIPVNTSSKVYIPATSADEVLEGNILASKAEGIKYVGVEKNDAVGQYIIYEVQSGVYNFTSNKLPQVNYAKPQYKGSNLSLIARASASSMYFTDAQNPGFESFRANDNDDKSWWSAKNKNEEWLEMEWMEPQKISKVVINELENNITSFKIEYWDGTNWIDVVKGSMCGSNKEVVFDAVTTTKCRLFITTATKPASIAEFQVHGLNK</sequence>
<dbReference type="Pfam" id="PF17389">
    <property type="entry name" value="Bac_rhamnosid6H"/>
    <property type="match status" value="1"/>
</dbReference>